<name>A0A6A5SZH0_9PLEO</name>
<dbReference type="EMBL" id="ML976010">
    <property type="protein sequence ID" value="KAF1945298.1"/>
    <property type="molecule type" value="Genomic_DNA"/>
</dbReference>
<feature type="domain" description="Beta-xylosidase C-terminal Concanavalin A-like" evidence="3">
    <location>
        <begin position="95"/>
        <end position="214"/>
    </location>
</feature>
<dbReference type="InterPro" id="IPR013320">
    <property type="entry name" value="ConA-like_dom_sf"/>
</dbReference>
<dbReference type="InterPro" id="IPR023296">
    <property type="entry name" value="Glyco_hydro_beta-prop_sf"/>
</dbReference>
<evidence type="ECO:0000313" key="5">
    <source>
        <dbReference type="Proteomes" id="UP000800038"/>
    </source>
</evidence>
<evidence type="ECO:0000259" key="3">
    <source>
        <dbReference type="Pfam" id="PF17851"/>
    </source>
</evidence>
<sequence>MRHRFLDEDTRGQWWAMCLGVRPRKEGDQWRTSVFERETMLLPVRWKDDWPIFNKGNPITLKMTGPNAYVLQEDKAWKDDFTSDKLSLGWYRKNFQPESLRVEAGTVVWWHYTCYASIGIALRKHGDKSQRIVRFTSPNAETVEQVIAEKWEVKFIVNCTEKSYRFGYREVSDQTREEKEDIGAPFTGMMLGLYSFGNMEPVLTPAKFAYAEFR</sequence>
<dbReference type="SUPFAM" id="SSF49899">
    <property type="entry name" value="Concanavalin A-like lectins/glucanases"/>
    <property type="match status" value="1"/>
</dbReference>
<dbReference type="Gene3D" id="2.60.120.200">
    <property type="match status" value="1"/>
</dbReference>
<dbReference type="PANTHER" id="PTHR42812">
    <property type="entry name" value="BETA-XYLOSIDASE"/>
    <property type="match status" value="1"/>
</dbReference>
<dbReference type="GO" id="GO:0016798">
    <property type="term" value="F:hydrolase activity, acting on glycosyl bonds"/>
    <property type="evidence" value="ECO:0007669"/>
    <property type="project" value="UniProtKB-KW"/>
</dbReference>
<accession>A0A6A5SZH0</accession>
<evidence type="ECO:0000256" key="1">
    <source>
        <dbReference type="ARBA" id="ARBA00022801"/>
    </source>
</evidence>
<evidence type="ECO:0000313" key="4">
    <source>
        <dbReference type="EMBL" id="KAF1945298.1"/>
    </source>
</evidence>
<dbReference type="Pfam" id="PF17851">
    <property type="entry name" value="GH43_C2"/>
    <property type="match status" value="1"/>
</dbReference>
<dbReference type="OrthoDB" id="2139957at2759"/>
<proteinExistence type="predicted"/>
<dbReference type="SUPFAM" id="SSF75005">
    <property type="entry name" value="Arabinanase/levansucrase/invertase"/>
    <property type="match status" value="1"/>
</dbReference>
<dbReference type="Gene3D" id="2.115.10.20">
    <property type="entry name" value="Glycosyl hydrolase domain, family 43"/>
    <property type="match status" value="1"/>
</dbReference>
<protein>
    <recommendedName>
        <fullName evidence="3">Beta-xylosidase C-terminal Concanavalin A-like domain-containing protein</fullName>
    </recommendedName>
</protein>
<gene>
    <name evidence="4" type="ORF">EJ02DRAFT_419575</name>
</gene>
<dbReference type="InterPro" id="IPR051795">
    <property type="entry name" value="Glycosyl_Hydrlase_43"/>
</dbReference>
<keyword evidence="1" id="KW-0378">Hydrolase</keyword>
<keyword evidence="5" id="KW-1185">Reference proteome</keyword>
<keyword evidence="2" id="KW-0326">Glycosidase</keyword>
<dbReference type="AlphaFoldDB" id="A0A6A5SZH0"/>
<evidence type="ECO:0000256" key="2">
    <source>
        <dbReference type="ARBA" id="ARBA00023295"/>
    </source>
</evidence>
<dbReference type="PANTHER" id="PTHR42812:SF16">
    <property type="entry name" value="HYDROLASE, PUTATIVE (AFU_ORTHOLOGUE AFUA_7G06110)-RELATED"/>
    <property type="match status" value="1"/>
</dbReference>
<organism evidence="4 5">
    <name type="scientific">Clathrospora elynae</name>
    <dbReference type="NCBI Taxonomy" id="706981"/>
    <lineage>
        <taxon>Eukaryota</taxon>
        <taxon>Fungi</taxon>
        <taxon>Dikarya</taxon>
        <taxon>Ascomycota</taxon>
        <taxon>Pezizomycotina</taxon>
        <taxon>Dothideomycetes</taxon>
        <taxon>Pleosporomycetidae</taxon>
        <taxon>Pleosporales</taxon>
        <taxon>Diademaceae</taxon>
        <taxon>Clathrospora</taxon>
    </lineage>
</organism>
<reference evidence="4" key="1">
    <citation type="journal article" date="2020" name="Stud. Mycol.">
        <title>101 Dothideomycetes genomes: a test case for predicting lifestyles and emergence of pathogens.</title>
        <authorList>
            <person name="Haridas S."/>
            <person name="Albert R."/>
            <person name="Binder M."/>
            <person name="Bloem J."/>
            <person name="Labutti K."/>
            <person name="Salamov A."/>
            <person name="Andreopoulos B."/>
            <person name="Baker S."/>
            <person name="Barry K."/>
            <person name="Bills G."/>
            <person name="Bluhm B."/>
            <person name="Cannon C."/>
            <person name="Castanera R."/>
            <person name="Culley D."/>
            <person name="Daum C."/>
            <person name="Ezra D."/>
            <person name="Gonzalez J."/>
            <person name="Henrissat B."/>
            <person name="Kuo A."/>
            <person name="Liang C."/>
            <person name="Lipzen A."/>
            <person name="Lutzoni F."/>
            <person name="Magnuson J."/>
            <person name="Mondo S."/>
            <person name="Nolan M."/>
            <person name="Ohm R."/>
            <person name="Pangilinan J."/>
            <person name="Park H.-J."/>
            <person name="Ramirez L."/>
            <person name="Alfaro M."/>
            <person name="Sun H."/>
            <person name="Tritt A."/>
            <person name="Yoshinaga Y."/>
            <person name="Zwiers L.-H."/>
            <person name="Turgeon B."/>
            <person name="Goodwin S."/>
            <person name="Spatafora J."/>
            <person name="Crous P."/>
            <person name="Grigoriev I."/>
        </authorList>
    </citation>
    <scope>NUCLEOTIDE SEQUENCE</scope>
    <source>
        <strain evidence="4">CBS 161.51</strain>
    </source>
</reference>
<dbReference type="InterPro" id="IPR041542">
    <property type="entry name" value="GH43_C2"/>
</dbReference>
<dbReference type="Proteomes" id="UP000800038">
    <property type="component" value="Unassembled WGS sequence"/>
</dbReference>